<dbReference type="EnsemblPlants" id="Zm00001eb016300_T001">
    <property type="protein sequence ID" value="Zm00001eb016300_P001"/>
    <property type="gene ID" value="Zm00001eb016300"/>
</dbReference>
<dbReference type="Proteomes" id="UP000007305">
    <property type="component" value="Chromosome 1"/>
</dbReference>
<reference evidence="1" key="2">
    <citation type="submission" date="2019-07" db="EMBL/GenBank/DDBJ databases">
        <authorList>
            <person name="Seetharam A."/>
            <person name="Woodhouse M."/>
            <person name="Cannon E."/>
        </authorList>
    </citation>
    <scope>NUCLEOTIDE SEQUENCE [LARGE SCALE GENOMIC DNA]</scope>
    <source>
        <strain evidence="1">cv. B73</strain>
    </source>
</reference>
<reference evidence="1" key="3">
    <citation type="submission" date="2021-05" db="UniProtKB">
        <authorList>
            <consortium name="EnsemblPlants"/>
        </authorList>
    </citation>
    <scope>IDENTIFICATION</scope>
    <source>
        <strain evidence="1">cv. B73</strain>
    </source>
</reference>
<protein>
    <submittedName>
        <fullName evidence="1">Uncharacterized protein</fullName>
    </submittedName>
</protein>
<evidence type="ECO:0000313" key="1">
    <source>
        <dbReference type="EnsemblPlants" id="Zm00001eb016260_P001"/>
    </source>
</evidence>
<name>A0A804LK00_MAIZE</name>
<evidence type="ECO:0000313" key="2">
    <source>
        <dbReference type="Proteomes" id="UP000007305"/>
    </source>
</evidence>
<accession>A0A804LK00</accession>
<dbReference type="EnsemblPlants" id="Zm00001eb016260_T001">
    <property type="protein sequence ID" value="Zm00001eb016260_P001"/>
    <property type="gene ID" value="Zm00001eb016260"/>
</dbReference>
<keyword evidence="2" id="KW-1185">Reference proteome</keyword>
<reference evidence="2" key="1">
    <citation type="submission" date="2015-12" db="EMBL/GenBank/DDBJ databases">
        <title>Update maize B73 reference genome by single molecule sequencing technologies.</title>
        <authorList>
            <consortium name="Maize Genome Sequencing Project"/>
            <person name="Ware D."/>
        </authorList>
    </citation>
    <scope>NUCLEOTIDE SEQUENCE [LARGE SCALE GENOMIC DNA]</scope>
    <source>
        <strain evidence="2">cv. B73</strain>
    </source>
</reference>
<sequence>MDKHENSLRKKKFCLLKMYEERVEAKLRAILEGTSTNLLHTSNLGNNMVGKLLTIGSLRLFVLQKHVLTLKGRCTKVSLQRKVCKSAMFTQLECQPDWTPASAAAELPESKFTKVPFVSFHFEELESY</sequence>
<dbReference type="AlphaFoldDB" id="A0A804LK00"/>
<dbReference type="Gramene" id="Zm00001eb016300_T001">
    <property type="protein sequence ID" value="Zm00001eb016300_P001"/>
    <property type="gene ID" value="Zm00001eb016300"/>
</dbReference>
<organism evidence="1 2">
    <name type="scientific">Zea mays</name>
    <name type="common">Maize</name>
    <dbReference type="NCBI Taxonomy" id="4577"/>
    <lineage>
        <taxon>Eukaryota</taxon>
        <taxon>Viridiplantae</taxon>
        <taxon>Streptophyta</taxon>
        <taxon>Embryophyta</taxon>
        <taxon>Tracheophyta</taxon>
        <taxon>Spermatophyta</taxon>
        <taxon>Magnoliopsida</taxon>
        <taxon>Liliopsida</taxon>
        <taxon>Poales</taxon>
        <taxon>Poaceae</taxon>
        <taxon>PACMAD clade</taxon>
        <taxon>Panicoideae</taxon>
        <taxon>Andropogonodae</taxon>
        <taxon>Andropogoneae</taxon>
        <taxon>Tripsacinae</taxon>
        <taxon>Zea</taxon>
    </lineage>
</organism>
<proteinExistence type="predicted"/>
<dbReference type="Gramene" id="Zm00001eb016260_T001">
    <property type="protein sequence ID" value="Zm00001eb016260_P001"/>
    <property type="gene ID" value="Zm00001eb016260"/>
</dbReference>